<accession>A0ABS4MFR8</accession>
<sequence length="260" mass="28436">MQLILFIVAIIACIIGAVAGVGGGIVLKVFYDLVDAGNVLTIGFYSTILVFVMCIVSVFKQIKHGFKFDWAFLVSISFGSIMGGYVGNLGLNWADSIFTETKLKLIQSVLLLISLIFLTIYTKKSSTNNKRPNYNWLAALFLGVFLGATSIFLAIGGGPLNVSLLVIIFHFTMKQSAVYSIATVFFSQITKLISIIIEGQFMNFNTTMIPLLIVAGIIGGYIGTIWNQKISSSKLESIYTVFMIGLILLTGFNTLRFIMA</sequence>
<feature type="transmembrane region" description="Helical" evidence="6">
    <location>
        <begin position="209"/>
        <end position="226"/>
    </location>
</feature>
<evidence type="ECO:0000313" key="8">
    <source>
        <dbReference type="Proteomes" id="UP001519292"/>
    </source>
</evidence>
<comment type="caution">
    <text evidence="7">The sequence shown here is derived from an EMBL/GenBank/DDBJ whole genome shotgun (WGS) entry which is preliminary data.</text>
</comment>
<dbReference type="InterPro" id="IPR051598">
    <property type="entry name" value="TSUP/Inactive_protease-like"/>
</dbReference>
<feature type="transmembrane region" description="Helical" evidence="6">
    <location>
        <begin position="71"/>
        <end position="93"/>
    </location>
</feature>
<dbReference type="RefSeq" id="WP_209687274.1">
    <property type="nucleotide sequence ID" value="NZ_JAGGLU010000011.1"/>
</dbReference>
<evidence type="ECO:0000313" key="7">
    <source>
        <dbReference type="EMBL" id="MBP2058542.1"/>
    </source>
</evidence>
<keyword evidence="8" id="KW-1185">Reference proteome</keyword>
<feature type="transmembrane region" description="Helical" evidence="6">
    <location>
        <begin position="39"/>
        <end position="59"/>
    </location>
</feature>
<feature type="transmembrane region" description="Helical" evidence="6">
    <location>
        <begin position="134"/>
        <end position="157"/>
    </location>
</feature>
<comment type="similarity">
    <text evidence="2 6">Belongs to the 4-toluene sulfonate uptake permease (TSUP) (TC 2.A.102) family.</text>
</comment>
<keyword evidence="3 6" id="KW-0812">Transmembrane</keyword>
<keyword evidence="6" id="KW-1003">Cell membrane</keyword>
<organism evidence="7 8">
    <name type="scientific">Lactobacillus colini</name>
    <dbReference type="NCBI Taxonomy" id="1819254"/>
    <lineage>
        <taxon>Bacteria</taxon>
        <taxon>Bacillati</taxon>
        <taxon>Bacillota</taxon>
        <taxon>Bacilli</taxon>
        <taxon>Lactobacillales</taxon>
        <taxon>Lactobacillaceae</taxon>
        <taxon>Lactobacillus</taxon>
    </lineage>
</organism>
<reference evidence="7 8" key="1">
    <citation type="submission" date="2021-03" db="EMBL/GenBank/DDBJ databases">
        <title>Genomic Encyclopedia of Type Strains, Phase IV (KMG-IV): sequencing the most valuable type-strain genomes for metagenomic binning, comparative biology and taxonomic classification.</title>
        <authorList>
            <person name="Goeker M."/>
        </authorList>
    </citation>
    <scope>NUCLEOTIDE SEQUENCE [LARGE SCALE GENOMIC DNA]</scope>
    <source>
        <strain evidence="7 8">DSM 101872</strain>
    </source>
</reference>
<evidence type="ECO:0000256" key="3">
    <source>
        <dbReference type="ARBA" id="ARBA00022692"/>
    </source>
</evidence>
<name>A0ABS4MFR8_9LACO</name>
<dbReference type="InterPro" id="IPR002781">
    <property type="entry name" value="TM_pro_TauE-like"/>
</dbReference>
<protein>
    <recommendedName>
        <fullName evidence="6">Probable membrane transporter protein</fullName>
    </recommendedName>
</protein>
<feature type="transmembrane region" description="Helical" evidence="6">
    <location>
        <begin position="105"/>
        <end position="122"/>
    </location>
</feature>
<dbReference type="EMBL" id="JAGGLU010000011">
    <property type="protein sequence ID" value="MBP2058542.1"/>
    <property type="molecule type" value="Genomic_DNA"/>
</dbReference>
<keyword evidence="5 6" id="KW-0472">Membrane</keyword>
<gene>
    <name evidence="7" type="ORF">J2Z60_001727</name>
</gene>
<evidence type="ECO:0000256" key="5">
    <source>
        <dbReference type="ARBA" id="ARBA00023136"/>
    </source>
</evidence>
<dbReference type="Pfam" id="PF01925">
    <property type="entry name" value="TauE"/>
    <property type="match status" value="1"/>
</dbReference>
<evidence type="ECO:0000256" key="2">
    <source>
        <dbReference type="ARBA" id="ARBA00009142"/>
    </source>
</evidence>
<evidence type="ECO:0000256" key="6">
    <source>
        <dbReference type="RuleBase" id="RU363041"/>
    </source>
</evidence>
<dbReference type="Proteomes" id="UP001519292">
    <property type="component" value="Unassembled WGS sequence"/>
</dbReference>
<feature type="transmembrane region" description="Helical" evidence="6">
    <location>
        <begin position="238"/>
        <end position="258"/>
    </location>
</feature>
<evidence type="ECO:0000256" key="1">
    <source>
        <dbReference type="ARBA" id="ARBA00004141"/>
    </source>
</evidence>
<feature type="transmembrane region" description="Helical" evidence="6">
    <location>
        <begin position="177"/>
        <end position="197"/>
    </location>
</feature>
<evidence type="ECO:0000256" key="4">
    <source>
        <dbReference type="ARBA" id="ARBA00022989"/>
    </source>
</evidence>
<proteinExistence type="inferred from homology"/>
<comment type="subcellular location">
    <subcellularLocation>
        <location evidence="6">Cell membrane</location>
        <topology evidence="6">Multi-pass membrane protein</topology>
    </subcellularLocation>
    <subcellularLocation>
        <location evidence="1">Membrane</location>
        <topology evidence="1">Multi-pass membrane protein</topology>
    </subcellularLocation>
</comment>
<dbReference type="PANTHER" id="PTHR43701:SF2">
    <property type="entry name" value="MEMBRANE TRANSPORTER PROTEIN YJNA-RELATED"/>
    <property type="match status" value="1"/>
</dbReference>
<keyword evidence="4 6" id="KW-1133">Transmembrane helix</keyword>
<dbReference type="PANTHER" id="PTHR43701">
    <property type="entry name" value="MEMBRANE TRANSPORTER PROTEIN MJ0441-RELATED"/>
    <property type="match status" value="1"/>
</dbReference>